<dbReference type="PROSITE" id="PS01124">
    <property type="entry name" value="HTH_ARAC_FAMILY_2"/>
    <property type="match status" value="1"/>
</dbReference>
<dbReference type="GO" id="GO:0046872">
    <property type="term" value="F:metal ion binding"/>
    <property type="evidence" value="ECO:0007669"/>
    <property type="project" value="InterPro"/>
</dbReference>
<name>A0A3G2LA36_9FLAO</name>
<dbReference type="Pfam" id="PF12833">
    <property type="entry name" value="HTH_18"/>
    <property type="match status" value="1"/>
</dbReference>
<evidence type="ECO:0000256" key="2">
    <source>
        <dbReference type="ARBA" id="ARBA00023125"/>
    </source>
</evidence>
<accession>A0A3G2LA36</accession>
<keyword evidence="3" id="KW-0804">Transcription</keyword>
<dbReference type="OrthoDB" id="952277at2"/>
<evidence type="ECO:0000256" key="1">
    <source>
        <dbReference type="ARBA" id="ARBA00023015"/>
    </source>
</evidence>
<protein>
    <submittedName>
        <fullName evidence="5">AraC family transcriptional regulator</fullName>
    </submittedName>
</protein>
<dbReference type="GO" id="GO:0043565">
    <property type="term" value="F:sequence-specific DNA binding"/>
    <property type="evidence" value="ECO:0007669"/>
    <property type="project" value="InterPro"/>
</dbReference>
<proteinExistence type="predicted"/>
<keyword evidence="2" id="KW-0238">DNA-binding</keyword>
<evidence type="ECO:0000313" key="5">
    <source>
        <dbReference type="EMBL" id="AYN69125.1"/>
    </source>
</evidence>
<keyword evidence="6" id="KW-1185">Reference proteome</keyword>
<dbReference type="SMART" id="SM00342">
    <property type="entry name" value="HTH_ARAC"/>
    <property type="match status" value="1"/>
</dbReference>
<dbReference type="PANTHER" id="PTHR43280:SF2">
    <property type="entry name" value="HTH-TYPE TRANSCRIPTIONAL REGULATOR EXSA"/>
    <property type="match status" value="1"/>
</dbReference>
<gene>
    <name evidence="5" type="ORF">D1013_17925</name>
</gene>
<dbReference type="SUPFAM" id="SSF55008">
    <property type="entry name" value="HMA, heavy metal-associated domain"/>
    <property type="match status" value="1"/>
</dbReference>
<dbReference type="PANTHER" id="PTHR43280">
    <property type="entry name" value="ARAC-FAMILY TRANSCRIPTIONAL REGULATOR"/>
    <property type="match status" value="1"/>
</dbReference>
<dbReference type="SUPFAM" id="SSF46689">
    <property type="entry name" value="Homeodomain-like"/>
    <property type="match status" value="1"/>
</dbReference>
<evidence type="ECO:0000259" key="4">
    <source>
        <dbReference type="PROSITE" id="PS01124"/>
    </source>
</evidence>
<dbReference type="GO" id="GO:0003700">
    <property type="term" value="F:DNA-binding transcription factor activity"/>
    <property type="evidence" value="ECO:0007669"/>
    <property type="project" value="InterPro"/>
</dbReference>
<dbReference type="InterPro" id="IPR036163">
    <property type="entry name" value="HMA_dom_sf"/>
</dbReference>
<dbReference type="RefSeq" id="WP_121850132.1">
    <property type="nucleotide sequence ID" value="NZ_CP032050.1"/>
</dbReference>
<dbReference type="Proteomes" id="UP000276309">
    <property type="component" value="Chromosome"/>
</dbReference>
<sequence length="188" mass="21389">MKTVLHIKNMVCDRCKLSVSQTLNSIGLEVDSIDLGMVIIIHSGALNLALVDKKLRATGFHLIAQKDEVQIELIKAALIDYVNSDREAEELNISDYLAQRMARDYSYLSKLFSKKEATSIEKYVIGLKLEKAKELIQMNELNFSEIAYSLGYKSSSHLAKQFKINVGMSMTQYRSMGEWHRKPLDQIL</sequence>
<dbReference type="EMBL" id="CP032050">
    <property type="protein sequence ID" value="AYN69125.1"/>
    <property type="molecule type" value="Genomic_DNA"/>
</dbReference>
<keyword evidence="1" id="KW-0805">Transcription regulation</keyword>
<feature type="domain" description="HTH araC/xylS-type" evidence="4">
    <location>
        <begin position="76"/>
        <end position="176"/>
    </location>
</feature>
<evidence type="ECO:0000313" key="6">
    <source>
        <dbReference type="Proteomes" id="UP000276309"/>
    </source>
</evidence>
<dbReference type="Gene3D" id="1.10.10.60">
    <property type="entry name" value="Homeodomain-like"/>
    <property type="match status" value="1"/>
</dbReference>
<dbReference type="InterPro" id="IPR009057">
    <property type="entry name" value="Homeodomain-like_sf"/>
</dbReference>
<dbReference type="InterPro" id="IPR018060">
    <property type="entry name" value="HTH_AraC"/>
</dbReference>
<evidence type="ECO:0000256" key="3">
    <source>
        <dbReference type="ARBA" id="ARBA00023163"/>
    </source>
</evidence>
<dbReference type="AlphaFoldDB" id="A0A3G2LA36"/>
<organism evidence="5 6">
    <name type="scientific">Euzebyella marina</name>
    <dbReference type="NCBI Taxonomy" id="1761453"/>
    <lineage>
        <taxon>Bacteria</taxon>
        <taxon>Pseudomonadati</taxon>
        <taxon>Bacteroidota</taxon>
        <taxon>Flavobacteriia</taxon>
        <taxon>Flavobacteriales</taxon>
        <taxon>Flavobacteriaceae</taxon>
        <taxon>Euzebyella</taxon>
    </lineage>
</organism>
<reference evidence="5 6" key="1">
    <citation type="submission" date="2018-08" db="EMBL/GenBank/DDBJ databases">
        <title>The reduced genetic potential of extracellular carbohydrate catabolism in Euzebyella marina RN62, a Flavobacteriia bacterium isolated from the hadal water.</title>
        <authorList>
            <person name="Xue C."/>
        </authorList>
    </citation>
    <scope>NUCLEOTIDE SEQUENCE [LARGE SCALE GENOMIC DNA]</scope>
    <source>
        <strain evidence="5 6">RN62</strain>
    </source>
</reference>
<dbReference type="KEGG" id="emar:D1013_17925"/>